<dbReference type="PROSITE" id="PS51349">
    <property type="entry name" value="FMN_HYDROXY_ACID_DH_2"/>
    <property type="match status" value="1"/>
</dbReference>
<sequence length="68" mass="7044">MKAIALGASACTLGRSYLYGLGAAGESGVEQVLSMLTEDLERTMSLCGVRNISEITPELVSLVPSGLI</sequence>
<dbReference type="GO" id="GO:0009060">
    <property type="term" value="P:aerobic respiration"/>
    <property type="evidence" value="ECO:0007669"/>
    <property type="project" value="TreeGrafter"/>
</dbReference>
<evidence type="ECO:0000313" key="6">
    <source>
        <dbReference type="EMBL" id="CAB4762693.1"/>
    </source>
</evidence>
<dbReference type="AlphaFoldDB" id="A0A6J6UVF2"/>
<evidence type="ECO:0000259" key="5">
    <source>
        <dbReference type="PROSITE" id="PS51349"/>
    </source>
</evidence>
<dbReference type="EMBL" id="CAEZZL010000052">
    <property type="protein sequence ID" value="CAB4762693.1"/>
    <property type="molecule type" value="Genomic_DNA"/>
</dbReference>
<proteinExistence type="predicted"/>
<dbReference type="InterPro" id="IPR000262">
    <property type="entry name" value="FMN-dep_DH"/>
</dbReference>
<feature type="domain" description="FMN hydroxy acid dehydrogenase" evidence="5">
    <location>
        <begin position="1"/>
        <end position="65"/>
    </location>
</feature>
<comment type="cofactor">
    <cofactor evidence="1">
        <name>FMN</name>
        <dbReference type="ChEBI" id="CHEBI:58210"/>
    </cofactor>
</comment>
<evidence type="ECO:0000256" key="4">
    <source>
        <dbReference type="ARBA" id="ARBA00023002"/>
    </source>
</evidence>
<dbReference type="Pfam" id="PF01070">
    <property type="entry name" value="FMN_dh"/>
    <property type="match status" value="1"/>
</dbReference>
<organism evidence="6">
    <name type="scientific">freshwater metagenome</name>
    <dbReference type="NCBI Taxonomy" id="449393"/>
    <lineage>
        <taxon>unclassified sequences</taxon>
        <taxon>metagenomes</taxon>
        <taxon>ecological metagenomes</taxon>
    </lineage>
</organism>
<evidence type="ECO:0000256" key="2">
    <source>
        <dbReference type="ARBA" id="ARBA00022630"/>
    </source>
</evidence>
<dbReference type="GO" id="GO:0004459">
    <property type="term" value="F:L-lactate dehydrogenase (NAD+) activity"/>
    <property type="evidence" value="ECO:0007669"/>
    <property type="project" value="TreeGrafter"/>
</dbReference>
<dbReference type="InterPro" id="IPR037396">
    <property type="entry name" value="FMN_HAD"/>
</dbReference>
<reference evidence="6" key="1">
    <citation type="submission" date="2020-05" db="EMBL/GenBank/DDBJ databases">
        <authorList>
            <person name="Chiriac C."/>
            <person name="Salcher M."/>
            <person name="Ghai R."/>
            <person name="Kavagutti S V."/>
        </authorList>
    </citation>
    <scope>NUCLEOTIDE SEQUENCE</scope>
</reference>
<accession>A0A6J6UVF2</accession>
<protein>
    <submittedName>
        <fullName evidence="6">Unannotated protein</fullName>
    </submittedName>
</protein>
<keyword evidence="3" id="KW-0288">FMN</keyword>
<dbReference type="PANTHER" id="PTHR10578">
    <property type="entry name" value="S -2-HYDROXY-ACID OXIDASE-RELATED"/>
    <property type="match status" value="1"/>
</dbReference>
<name>A0A6J6UVF2_9ZZZZ</name>
<dbReference type="SUPFAM" id="SSF51395">
    <property type="entry name" value="FMN-linked oxidoreductases"/>
    <property type="match status" value="1"/>
</dbReference>
<dbReference type="InterPro" id="IPR013785">
    <property type="entry name" value="Aldolase_TIM"/>
</dbReference>
<evidence type="ECO:0000256" key="3">
    <source>
        <dbReference type="ARBA" id="ARBA00022643"/>
    </source>
</evidence>
<dbReference type="Gene3D" id="3.20.20.70">
    <property type="entry name" value="Aldolase class I"/>
    <property type="match status" value="1"/>
</dbReference>
<dbReference type="PANTHER" id="PTHR10578:SF107">
    <property type="entry name" value="2-HYDROXYACID OXIDASE 1"/>
    <property type="match status" value="1"/>
</dbReference>
<keyword evidence="4" id="KW-0560">Oxidoreductase</keyword>
<dbReference type="GO" id="GO:0005886">
    <property type="term" value="C:plasma membrane"/>
    <property type="evidence" value="ECO:0007669"/>
    <property type="project" value="TreeGrafter"/>
</dbReference>
<keyword evidence="2" id="KW-0285">Flavoprotein</keyword>
<gene>
    <name evidence="6" type="ORF">UFOPK2870_00766</name>
</gene>
<evidence type="ECO:0000256" key="1">
    <source>
        <dbReference type="ARBA" id="ARBA00001917"/>
    </source>
</evidence>